<dbReference type="InterPro" id="IPR011146">
    <property type="entry name" value="HIT-like"/>
</dbReference>
<evidence type="ECO:0000256" key="7">
    <source>
        <dbReference type="RuleBase" id="RU366076"/>
    </source>
</evidence>
<dbReference type="KEGG" id="ssck:SPSK_03556"/>
<dbReference type="InterPro" id="IPR051884">
    <property type="entry name" value="Bis(5'-adenosyl)-TPase_reg"/>
</dbReference>
<feature type="site" description="Important for induction of apoptosis" evidence="5">
    <location>
        <position position="218"/>
    </location>
</feature>
<feature type="active site" description="Tele-AMP-histidine intermediate" evidence="3">
    <location>
        <position position="195"/>
    </location>
</feature>
<feature type="binding site" evidence="4">
    <location>
        <begin position="188"/>
        <end position="191"/>
    </location>
    <ligand>
        <name>substrate</name>
    </ligand>
</feature>
<evidence type="ECO:0000256" key="3">
    <source>
        <dbReference type="PIRSR" id="PIRSR639383-1"/>
    </source>
</evidence>
<dbReference type="PANTHER" id="PTHR46243">
    <property type="entry name" value="BIS(5'-ADENOSYL)-TRIPHOSPHATASE"/>
    <property type="match status" value="1"/>
</dbReference>
<feature type="binding site" evidence="4">
    <location>
        <position position="182"/>
    </location>
    <ligand>
        <name>substrate</name>
    </ligand>
</feature>
<dbReference type="PROSITE" id="PS00892">
    <property type="entry name" value="HIT_1"/>
    <property type="match status" value="1"/>
</dbReference>
<protein>
    <recommendedName>
        <fullName evidence="7">Bis(5'-adenosyl)-triphosphatase</fullName>
        <ecNumber evidence="7">3.6.1.29</ecNumber>
    </recommendedName>
</protein>
<name>A0A0F2M2X9_SPOSC</name>
<feature type="binding site" evidence="4">
    <location>
        <position position="197"/>
    </location>
    <ligand>
        <name>substrate</name>
    </ligand>
</feature>
<feature type="region of interest" description="Disordered" evidence="8">
    <location>
        <begin position="1"/>
        <end position="47"/>
    </location>
</feature>
<dbReference type="GO" id="GO:0047710">
    <property type="term" value="F:bis(5'-adenosyl)-triphosphatase activity"/>
    <property type="evidence" value="ECO:0007669"/>
    <property type="project" value="UniProtKB-UniRule"/>
</dbReference>
<dbReference type="PROSITE" id="PS51084">
    <property type="entry name" value="HIT_2"/>
    <property type="match status" value="1"/>
</dbReference>
<dbReference type="Proteomes" id="UP000033710">
    <property type="component" value="Unassembled WGS sequence"/>
</dbReference>
<dbReference type="Pfam" id="PF01230">
    <property type="entry name" value="HIT"/>
    <property type="match status" value="1"/>
</dbReference>
<evidence type="ECO:0000259" key="9">
    <source>
        <dbReference type="PROSITE" id="PS51084"/>
    </source>
</evidence>
<dbReference type="PANTHER" id="PTHR46243:SF1">
    <property type="entry name" value="BIS(5'-ADENOSYL)-TRIPHOSPHATASE"/>
    <property type="match status" value="1"/>
</dbReference>
<sequence>MNRTCLRLAKTTTKTTTTTTRTAAAPVRSITSASHSPRPCSTVHSQLRTSRPFVPTSSLLVTALRTSARTSVRISDRTMSASAAPSETILFGPFDVSTQVFYSTEYSFAIVNIKPLMPGHVLVCPKKPHRRLTDLDAAEALDLLASVQVVQRMLAAYYFDETPSRAHDTEAVHKGSFNIAIQDGPEAGQTVPHVHVHVLPRIRGATAKIALTEADELYEKMADEPGNVGGQQWDAALAAAHASHFGDRPQPGGKFPKIEDSNRQARTMAEMEAEAAEFRKALTNVLGR</sequence>
<dbReference type="CDD" id="cd01275">
    <property type="entry name" value="FHIT"/>
    <property type="match status" value="1"/>
</dbReference>
<dbReference type="EMBL" id="AXCR01000010">
    <property type="protein sequence ID" value="KJR82491.1"/>
    <property type="molecule type" value="Genomic_DNA"/>
</dbReference>
<evidence type="ECO:0000256" key="8">
    <source>
        <dbReference type="SAM" id="MobiDB-lite"/>
    </source>
</evidence>
<reference evidence="10 11" key="2">
    <citation type="journal article" date="2015" name="Eukaryot. Cell">
        <title>Asexual propagation of a virulent clone complex in a human and feline outbreak of sporotrichosis.</title>
        <authorList>
            <person name="Teixeira Mde M."/>
            <person name="Rodrigues A.M."/>
            <person name="Tsui C.K."/>
            <person name="de Almeida L.G."/>
            <person name="Van Diepeningen A.D."/>
            <person name="van den Ende B.G."/>
            <person name="Fernandes G.F."/>
            <person name="Kano R."/>
            <person name="Hamelin R.C."/>
            <person name="Lopes-Bezerra L.M."/>
            <person name="Vasconcelos A.T."/>
            <person name="de Hoog S."/>
            <person name="de Camargo Z.P."/>
            <person name="Felipe M.S."/>
        </authorList>
    </citation>
    <scope>NUCLEOTIDE SEQUENCE [LARGE SCALE GENOMIC DNA]</scope>
    <source>
        <strain evidence="10 11">1099-18</strain>
    </source>
</reference>
<gene>
    <name evidence="10" type="ORF">SPSK_03556</name>
</gene>
<reference evidence="10 11" key="1">
    <citation type="journal article" date="2014" name="BMC Genomics">
        <title>Comparative genomics of the major fungal agents of human and animal Sporotrichosis: Sporothrix schenckii and Sporothrix brasiliensis.</title>
        <authorList>
            <person name="Teixeira M.M."/>
            <person name="de Almeida L.G."/>
            <person name="Kubitschek-Barreira P."/>
            <person name="Alves F.L."/>
            <person name="Kioshima E.S."/>
            <person name="Abadio A.K."/>
            <person name="Fernandes L."/>
            <person name="Derengowski L.S."/>
            <person name="Ferreira K.S."/>
            <person name="Souza R.C."/>
            <person name="Ruiz J.C."/>
            <person name="de Andrade N.C."/>
            <person name="Paes H.C."/>
            <person name="Nicola A.M."/>
            <person name="Albuquerque P."/>
            <person name="Gerber A.L."/>
            <person name="Martins V.P."/>
            <person name="Peconick L.D."/>
            <person name="Neto A.V."/>
            <person name="Chaucanez C.B."/>
            <person name="Silva P.A."/>
            <person name="Cunha O.L."/>
            <person name="de Oliveira F.F."/>
            <person name="dos Santos T.C."/>
            <person name="Barros A.L."/>
            <person name="Soares M.A."/>
            <person name="de Oliveira L.M."/>
            <person name="Marini M.M."/>
            <person name="Villalobos-Duno H."/>
            <person name="Cunha M.M."/>
            <person name="de Hoog S."/>
            <person name="da Silveira J.F."/>
            <person name="Henrissat B."/>
            <person name="Nino-Vega G.A."/>
            <person name="Cisalpino P.S."/>
            <person name="Mora-Montes H.M."/>
            <person name="Almeida S.R."/>
            <person name="Stajich J.E."/>
            <person name="Lopes-Bezerra L.M."/>
            <person name="Vasconcelos A.T."/>
            <person name="Felipe M.S."/>
        </authorList>
    </citation>
    <scope>NUCLEOTIDE SEQUENCE [LARGE SCALE GENOMIC DNA]</scope>
    <source>
        <strain evidence="10 11">1099-18</strain>
    </source>
</reference>
<feature type="compositionally biased region" description="Low complexity" evidence="8">
    <location>
        <begin position="1"/>
        <end position="25"/>
    </location>
</feature>
<evidence type="ECO:0000256" key="5">
    <source>
        <dbReference type="PIRSR" id="PIRSR639383-3"/>
    </source>
</evidence>
<dbReference type="GO" id="GO:0000166">
    <property type="term" value="F:nucleotide binding"/>
    <property type="evidence" value="ECO:0007669"/>
    <property type="project" value="UniProtKB-KW"/>
</dbReference>
<dbReference type="Gene3D" id="3.30.428.10">
    <property type="entry name" value="HIT-like"/>
    <property type="match status" value="1"/>
</dbReference>
<dbReference type="RefSeq" id="XP_016585167.1">
    <property type="nucleotide sequence ID" value="XM_016730394.1"/>
</dbReference>
<organism evidence="10 11">
    <name type="scientific">Sporothrix schenckii 1099-18</name>
    <dbReference type="NCBI Taxonomy" id="1397361"/>
    <lineage>
        <taxon>Eukaryota</taxon>
        <taxon>Fungi</taxon>
        <taxon>Dikarya</taxon>
        <taxon>Ascomycota</taxon>
        <taxon>Pezizomycotina</taxon>
        <taxon>Sordariomycetes</taxon>
        <taxon>Sordariomycetidae</taxon>
        <taxon>Ophiostomatales</taxon>
        <taxon>Ophiostomataceae</taxon>
        <taxon>Sporothrix</taxon>
    </lineage>
</organism>
<evidence type="ECO:0000256" key="1">
    <source>
        <dbReference type="ARBA" id="ARBA00022741"/>
    </source>
</evidence>
<dbReference type="VEuPathDB" id="FungiDB:SPSK_03556"/>
<evidence type="ECO:0000256" key="6">
    <source>
        <dbReference type="PROSITE-ProRule" id="PRU00464"/>
    </source>
</evidence>
<dbReference type="EC" id="3.6.1.29" evidence="7"/>
<keyword evidence="2 7" id="KW-0378">Hydrolase</keyword>
<comment type="cofactor">
    <cofactor evidence="7">
        <name>Mn(2+)</name>
        <dbReference type="ChEBI" id="CHEBI:29035"/>
    </cofactor>
</comment>
<evidence type="ECO:0000256" key="2">
    <source>
        <dbReference type="ARBA" id="ARBA00022801"/>
    </source>
</evidence>
<dbReference type="AlphaFoldDB" id="A0A0F2M2X9"/>
<accession>A0A0F2M2X9</accession>
<dbReference type="InterPro" id="IPR039383">
    <property type="entry name" value="FHIT"/>
</dbReference>
<comment type="caution">
    <text evidence="10">The sequence shown here is derived from an EMBL/GenBank/DDBJ whole genome shotgun (WGS) entry which is preliminary data.</text>
</comment>
<comment type="catalytic activity">
    <reaction evidence="7">
        <text>P(1),P(3)-bis(5'-adenosyl) triphosphate + H2O = AMP + ADP + 2 H(+)</text>
        <dbReference type="Rhea" id="RHEA:13893"/>
        <dbReference type="ChEBI" id="CHEBI:15377"/>
        <dbReference type="ChEBI" id="CHEBI:15378"/>
        <dbReference type="ChEBI" id="CHEBI:58529"/>
        <dbReference type="ChEBI" id="CHEBI:456215"/>
        <dbReference type="ChEBI" id="CHEBI:456216"/>
        <dbReference type="EC" id="3.6.1.29"/>
    </reaction>
</comment>
<evidence type="ECO:0000313" key="11">
    <source>
        <dbReference type="Proteomes" id="UP000033710"/>
    </source>
</evidence>
<keyword evidence="1 7" id="KW-0547">Nucleotide-binding</keyword>
<feature type="binding site" evidence="4">
    <location>
        <position position="112"/>
    </location>
    <ligand>
        <name>substrate</name>
    </ligand>
</feature>
<feature type="domain" description="HIT" evidence="9">
    <location>
        <begin position="87"/>
        <end position="208"/>
    </location>
</feature>
<evidence type="ECO:0000313" key="10">
    <source>
        <dbReference type="EMBL" id="KJR82491.1"/>
    </source>
</evidence>
<dbReference type="GeneID" id="27665671"/>
<dbReference type="OrthoDB" id="680339at2759"/>
<dbReference type="InterPro" id="IPR019808">
    <property type="entry name" value="Histidine_triad_CS"/>
</dbReference>
<feature type="short sequence motif" description="Histidine triad motif" evidence="6">
    <location>
        <begin position="193"/>
        <end position="197"/>
    </location>
</feature>
<dbReference type="SUPFAM" id="SSF54197">
    <property type="entry name" value="HIT-like"/>
    <property type="match status" value="1"/>
</dbReference>
<evidence type="ECO:0000256" key="4">
    <source>
        <dbReference type="PIRSR" id="PIRSR639383-2"/>
    </source>
</evidence>
<proteinExistence type="predicted"/>
<dbReference type="InterPro" id="IPR036265">
    <property type="entry name" value="HIT-like_sf"/>
</dbReference>